<accession>L1QN05</accession>
<dbReference type="HOGENOM" id="CLU_096410_2_0_9"/>
<evidence type="ECO:0000313" key="6">
    <source>
        <dbReference type="EMBL" id="EKY29110.1"/>
    </source>
</evidence>
<dbReference type="eggNOG" id="COG1971">
    <property type="taxonomic scope" value="Bacteria"/>
</dbReference>
<dbReference type="PANTHER" id="PTHR35529">
    <property type="entry name" value="MANGANESE EFFLUX PUMP MNTP-RELATED"/>
    <property type="match status" value="1"/>
</dbReference>
<evidence type="ECO:0008006" key="8">
    <source>
        <dbReference type="Google" id="ProtNLM"/>
    </source>
</evidence>
<evidence type="ECO:0000256" key="4">
    <source>
        <dbReference type="ARBA" id="ARBA00023136"/>
    </source>
</evidence>
<dbReference type="InterPro" id="IPR003810">
    <property type="entry name" value="Mntp/YtaF"/>
</dbReference>
<proteinExistence type="predicted"/>
<reference evidence="6 7" key="1">
    <citation type="submission" date="2012-05" db="EMBL/GenBank/DDBJ databases">
        <authorList>
            <person name="Weinstock G."/>
            <person name="Sodergren E."/>
            <person name="Lobos E.A."/>
            <person name="Fulton L."/>
            <person name="Fulton R."/>
            <person name="Courtney L."/>
            <person name="Fronick C."/>
            <person name="O'Laughlin M."/>
            <person name="Godfrey J."/>
            <person name="Wilson R.M."/>
            <person name="Miner T."/>
            <person name="Farmer C."/>
            <person name="Delehaunty K."/>
            <person name="Cordes M."/>
            <person name="Minx P."/>
            <person name="Tomlinson C."/>
            <person name="Chen J."/>
            <person name="Wollam A."/>
            <person name="Pepin K.H."/>
            <person name="Bhonagiri V."/>
            <person name="Zhang X."/>
            <person name="Suruliraj S."/>
            <person name="Warren W."/>
            <person name="Mitreva M."/>
            <person name="Mardis E.R."/>
            <person name="Wilson R.K."/>
        </authorList>
    </citation>
    <scope>NUCLEOTIDE SEQUENCE [LARGE SCALE GENOMIC DNA]</scope>
    <source>
        <strain evidence="6 7">DSM 1785</strain>
    </source>
</reference>
<name>L1QN05_9CLOT</name>
<evidence type="ECO:0000256" key="3">
    <source>
        <dbReference type="ARBA" id="ARBA00022989"/>
    </source>
</evidence>
<feature type="transmembrane region" description="Helical" evidence="5">
    <location>
        <begin position="6"/>
        <end position="26"/>
    </location>
</feature>
<feature type="transmembrane region" description="Helical" evidence="5">
    <location>
        <begin position="137"/>
        <end position="160"/>
    </location>
</feature>
<evidence type="ECO:0000313" key="7">
    <source>
        <dbReference type="Proteomes" id="UP000010420"/>
    </source>
</evidence>
<sequence length="193" mass="21560">MKLWEIIIVAIGLALDAFTVAVCRGATQGNLKKSSSIFVGMIFGAIQTLMLTLGMFIAIFPMLKSENLRIISLNQWFSALILIYLGLKFFKNAFKQEEVYERREEFFGYKTSLALAFATSIDALILGISLGLLQTNIISTILILFIVTSILVALGLWMGYRMGDKYKKQIDICGGIILLIIGIKIVLNYFNII</sequence>
<dbReference type="Pfam" id="PF02659">
    <property type="entry name" value="Mntp"/>
    <property type="match status" value="1"/>
</dbReference>
<comment type="caution">
    <text evidence="6">The sequence shown here is derived from an EMBL/GenBank/DDBJ whole genome shotgun (WGS) entry which is preliminary data.</text>
</comment>
<dbReference type="OrthoDB" id="9811590at2"/>
<keyword evidence="4 5" id="KW-0472">Membrane</keyword>
<keyword evidence="7" id="KW-1185">Reference proteome</keyword>
<dbReference type="EMBL" id="AMEZ01000013">
    <property type="protein sequence ID" value="EKY29110.1"/>
    <property type="molecule type" value="Genomic_DNA"/>
</dbReference>
<keyword evidence="1" id="KW-1003">Cell membrane</keyword>
<feature type="transmembrane region" description="Helical" evidence="5">
    <location>
        <begin position="172"/>
        <end position="190"/>
    </location>
</feature>
<protein>
    <recommendedName>
        <fullName evidence="8">Manganese efflux pump MntP</fullName>
    </recommendedName>
</protein>
<feature type="transmembrane region" description="Helical" evidence="5">
    <location>
        <begin position="111"/>
        <end position="131"/>
    </location>
</feature>
<feature type="transmembrane region" description="Helical" evidence="5">
    <location>
        <begin position="73"/>
        <end position="90"/>
    </location>
</feature>
<keyword evidence="3 5" id="KW-1133">Transmembrane helix</keyword>
<dbReference type="STRING" id="545697.HMPREF0216_00469"/>
<organism evidence="6 7">
    <name type="scientific">Clostridium celatum DSM 1785</name>
    <dbReference type="NCBI Taxonomy" id="545697"/>
    <lineage>
        <taxon>Bacteria</taxon>
        <taxon>Bacillati</taxon>
        <taxon>Bacillota</taxon>
        <taxon>Clostridia</taxon>
        <taxon>Eubacteriales</taxon>
        <taxon>Clostridiaceae</taxon>
        <taxon>Clostridium</taxon>
    </lineage>
</organism>
<dbReference type="RefSeq" id="WP_005210570.1">
    <property type="nucleotide sequence ID" value="NZ_KB291607.1"/>
</dbReference>
<dbReference type="AlphaFoldDB" id="L1QN05"/>
<evidence type="ECO:0000256" key="2">
    <source>
        <dbReference type="ARBA" id="ARBA00022692"/>
    </source>
</evidence>
<evidence type="ECO:0000256" key="5">
    <source>
        <dbReference type="SAM" id="Phobius"/>
    </source>
</evidence>
<gene>
    <name evidence="6" type="ORF">HMPREF0216_00469</name>
</gene>
<evidence type="ECO:0000256" key="1">
    <source>
        <dbReference type="ARBA" id="ARBA00022475"/>
    </source>
</evidence>
<keyword evidence="2 5" id="KW-0812">Transmembrane</keyword>
<dbReference type="PATRIC" id="fig|545697.3.peg.463"/>
<feature type="transmembrane region" description="Helical" evidence="5">
    <location>
        <begin position="38"/>
        <end position="61"/>
    </location>
</feature>
<dbReference type="PANTHER" id="PTHR35529:SF1">
    <property type="entry name" value="MANGANESE EFFLUX PUMP MNTP-RELATED"/>
    <property type="match status" value="1"/>
</dbReference>
<dbReference type="Proteomes" id="UP000010420">
    <property type="component" value="Unassembled WGS sequence"/>
</dbReference>